<dbReference type="AlphaFoldDB" id="A0A1A9ZHR6"/>
<dbReference type="Proteomes" id="UP000092445">
    <property type="component" value="Unassembled WGS sequence"/>
</dbReference>
<reference evidence="2" key="1">
    <citation type="submission" date="2014-03" db="EMBL/GenBank/DDBJ databases">
        <authorList>
            <person name="Aksoy S."/>
            <person name="Warren W."/>
            <person name="Wilson R.K."/>
        </authorList>
    </citation>
    <scope>NUCLEOTIDE SEQUENCE [LARGE SCALE GENOMIC DNA]</scope>
    <source>
        <strain evidence="2">IAEA</strain>
    </source>
</reference>
<organism evidence="1 2">
    <name type="scientific">Glossina pallidipes</name>
    <name type="common">Tsetse fly</name>
    <dbReference type="NCBI Taxonomy" id="7398"/>
    <lineage>
        <taxon>Eukaryota</taxon>
        <taxon>Metazoa</taxon>
        <taxon>Ecdysozoa</taxon>
        <taxon>Arthropoda</taxon>
        <taxon>Hexapoda</taxon>
        <taxon>Insecta</taxon>
        <taxon>Pterygota</taxon>
        <taxon>Neoptera</taxon>
        <taxon>Endopterygota</taxon>
        <taxon>Diptera</taxon>
        <taxon>Brachycera</taxon>
        <taxon>Muscomorpha</taxon>
        <taxon>Hippoboscoidea</taxon>
        <taxon>Glossinidae</taxon>
        <taxon>Glossina</taxon>
    </lineage>
</organism>
<evidence type="ECO:0000313" key="1">
    <source>
        <dbReference type="EnsemblMetazoa" id="GPAI014971-PA"/>
    </source>
</evidence>
<dbReference type="EnsemblMetazoa" id="GPAI014971-RA">
    <property type="protein sequence ID" value="GPAI014971-PA"/>
    <property type="gene ID" value="GPAI014971"/>
</dbReference>
<evidence type="ECO:0000313" key="2">
    <source>
        <dbReference type="Proteomes" id="UP000092445"/>
    </source>
</evidence>
<reference evidence="1" key="2">
    <citation type="submission" date="2020-05" db="UniProtKB">
        <authorList>
            <consortium name="EnsemblMetazoa"/>
        </authorList>
    </citation>
    <scope>IDENTIFICATION</scope>
    <source>
        <strain evidence="1">IAEA</strain>
    </source>
</reference>
<name>A0A1A9ZHR6_GLOPL</name>
<dbReference type="STRING" id="7398.A0A1A9ZHR6"/>
<proteinExistence type="predicted"/>
<keyword evidence="2" id="KW-1185">Reference proteome</keyword>
<protein>
    <submittedName>
        <fullName evidence="1">Uncharacterized protein</fullName>
    </submittedName>
</protein>
<dbReference type="VEuPathDB" id="VectorBase:GPAI014971"/>
<sequence>MKADESDKWNFGNQKPCVIYIMKVRKNFELTLKKKIRRETLTDVSDLIDQFNADVIGSLAFGFSYDFVKNIAFRVFALKYINIKRRPYLLNIRMSNSLLLNAGIDVYNLCNNSHIDNGVDVRSTSIVSVSDKIR</sequence>
<accession>A0A1A9ZHR6</accession>